<keyword evidence="4 9" id="KW-0805">Transcription regulation</keyword>
<feature type="compositionally biased region" description="Low complexity" evidence="10">
    <location>
        <begin position="314"/>
        <end position="327"/>
    </location>
</feature>
<keyword evidence="5 8" id="KW-0238">DNA-binding</keyword>
<dbReference type="PANTHER" id="PTHR31992:SF316">
    <property type="entry name" value="DOF ZINC FINGER PROTEIN DOF1.2"/>
    <property type="match status" value="1"/>
</dbReference>
<keyword evidence="2 8" id="KW-0863">Zinc-finger</keyword>
<feature type="region of interest" description="Disordered" evidence="10">
    <location>
        <begin position="307"/>
        <end position="327"/>
    </location>
</feature>
<dbReference type="InterPro" id="IPR003851">
    <property type="entry name" value="Znf_Dof"/>
</dbReference>
<evidence type="ECO:0000256" key="5">
    <source>
        <dbReference type="ARBA" id="ARBA00023125"/>
    </source>
</evidence>
<feature type="region of interest" description="Disordered" evidence="10">
    <location>
        <begin position="27"/>
        <end position="97"/>
    </location>
</feature>
<dbReference type="GO" id="GO:0003677">
    <property type="term" value="F:DNA binding"/>
    <property type="evidence" value="ECO:0007669"/>
    <property type="project" value="UniProtKB-UniRule"/>
</dbReference>
<evidence type="ECO:0000256" key="7">
    <source>
        <dbReference type="ARBA" id="ARBA00023242"/>
    </source>
</evidence>
<evidence type="ECO:0000256" key="8">
    <source>
        <dbReference type="PROSITE-ProRule" id="PRU00071"/>
    </source>
</evidence>
<evidence type="ECO:0000256" key="10">
    <source>
        <dbReference type="SAM" id="MobiDB-lite"/>
    </source>
</evidence>
<keyword evidence="7 8" id="KW-0539">Nucleus</keyword>
<feature type="domain" description="Dof-type" evidence="11">
    <location>
        <begin position="193"/>
        <end position="247"/>
    </location>
</feature>
<evidence type="ECO:0000256" key="3">
    <source>
        <dbReference type="ARBA" id="ARBA00022833"/>
    </source>
</evidence>
<comment type="subcellular location">
    <subcellularLocation>
        <location evidence="8 9">Nucleus</location>
    </subcellularLocation>
</comment>
<keyword evidence="1 9" id="KW-0479">Metal-binding</keyword>
<dbReference type="EMBL" id="AMZH03006328">
    <property type="protein sequence ID" value="RRT64100.1"/>
    <property type="molecule type" value="Genomic_DNA"/>
</dbReference>
<evidence type="ECO:0000259" key="11">
    <source>
        <dbReference type="PROSITE" id="PS50884"/>
    </source>
</evidence>
<dbReference type="InterPro" id="IPR045174">
    <property type="entry name" value="Dof"/>
</dbReference>
<proteinExistence type="predicted"/>
<dbReference type="GO" id="GO:0003700">
    <property type="term" value="F:DNA-binding transcription factor activity"/>
    <property type="evidence" value="ECO:0007669"/>
    <property type="project" value="UniProtKB-UniRule"/>
</dbReference>
<feature type="compositionally biased region" description="Basic and acidic residues" evidence="10">
    <location>
        <begin position="73"/>
        <end position="91"/>
    </location>
</feature>
<gene>
    <name evidence="12" type="ORF">B296_00009532</name>
</gene>
<dbReference type="AlphaFoldDB" id="A0A426ZJF5"/>
<feature type="compositionally biased region" description="Polar residues" evidence="10">
    <location>
        <begin position="59"/>
        <end position="72"/>
    </location>
</feature>
<keyword evidence="3 9" id="KW-0862">Zinc</keyword>
<accession>A0A426ZJF5</accession>
<reference evidence="12 13" key="1">
    <citation type="journal article" date="2014" name="Agronomy (Basel)">
        <title>A Draft Genome Sequence for Ensete ventricosum, the Drought-Tolerant Tree Against Hunger.</title>
        <authorList>
            <person name="Harrison J."/>
            <person name="Moore K.A."/>
            <person name="Paszkiewicz K."/>
            <person name="Jones T."/>
            <person name="Grant M."/>
            <person name="Ambacheew D."/>
            <person name="Muzemil S."/>
            <person name="Studholme D.J."/>
        </authorList>
    </citation>
    <scope>NUCLEOTIDE SEQUENCE [LARGE SCALE GENOMIC DNA]</scope>
</reference>
<dbReference type="PROSITE" id="PS01361">
    <property type="entry name" value="ZF_DOF_1"/>
    <property type="match status" value="1"/>
</dbReference>
<dbReference type="PROSITE" id="PS50884">
    <property type="entry name" value="ZF_DOF_2"/>
    <property type="match status" value="1"/>
</dbReference>
<evidence type="ECO:0000256" key="9">
    <source>
        <dbReference type="RuleBase" id="RU369094"/>
    </source>
</evidence>
<comment type="function">
    <text evidence="9">Transcription factor that binds specifically to a 5'-AA[AG]G-3' consensus core sequence.</text>
</comment>
<protein>
    <recommendedName>
        <fullName evidence="9">Dof zinc finger protein</fullName>
    </recommendedName>
</protein>
<dbReference type="GO" id="GO:0008270">
    <property type="term" value="F:zinc ion binding"/>
    <property type="evidence" value="ECO:0007669"/>
    <property type="project" value="UniProtKB-KW"/>
</dbReference>
<evidence type="ECO:0000256" key="6">
    <source>
        <dbReference type="ARBA" id="ARBA00023163"/>
    </source>
</evidence>
<feature type="compositionally biased region" description="Polar residues" evidence="10">
    <location>
        <begin position="32"/>
        <end position="47"/>
    </location>
</feature>
<feature type="region of interest" description="Disordered" evidence="10">
    <location>
        <begin position="429"/>
        <end position="459"/>
    </location>
</feature>
<keyword evidence="6 9" id="KW-0804">Transcription</keyword>
<dbReference type="PANTHER" id="PTHR31992">
    <property type="entry name" value="DOF ZINC FINGER PROTEIN DOF1.4-RELATED"/>
    <property type="match status" value="1"/>
</dbReference>
<dbReference type="Pfam" id="PF02701">
    <property type="entry name" value="Zn_ribbon_Dof"/>
    <property type="match status" value="1"/>
</dbReference>
<dbReference type="GO" id="GO:0005634">
    <property type="term" value="C:nucleus"/>
    <property type="evidence" value="ECO:0007669"/>
    <property type="project" value="UniProtKB-SubCell"/>
</dbReference>
<dbReference type="Proteomes" id="UP000287651">
    <property type="component" value="Unassembled WGS sequence"/>
</dbReference>
<evidence type="ECO:0000313" key="12">
    <source>
        <dbReference type="EMBL" id="RRT64100.1"/>
    </source>
</evidence>
<evidence type="ECO:0000313" key="13">
    <source>
        <dbReference type="Proteomes" id="UP000287651"/>
    </source>
</evidence>
<name>A0A426ZJF5_ENSVE</name>
<comment type="caution">
    <text evidence="12">The sequence shown here is derived from an EMBL/GenBank/DDBJ whole genome shotgun (WGS) entry which is preliminary data.</text>
</comment>
<evidence type="ECO:0000256" key="2">
    <source>
        <dbReference type="ARBA" id="ARBA00022771"/>
    </source>
</evidence>
<sequence length="459" mass="48979">MVYPPAILLPSAREVGPGLARAVCGQLMSPAPHNSSPSQERTTSASALATRPHVAGSLVHSNHTRGTGSNGQDRPHKWKALEDPQSREHNHSSSLDAMRRTTASRFHRRPEAFLCRFIFLPLLLSASSGSHGCCSVVSGKWLVSQEIGLAKPMQLVPSASSSTTATTWSNTCSTARSQVVTERRARPQREQALNCPRCNSTNTKFCYYNNYSLTQPRYFCKTCRRYWTEGGSLRNVPVGGGSRKNKKSFLATATSSTATEASAIVSNPKKLPTEHVSPPFSLSTSGKFHEGQDLNLAFPHPGLPEYNDFPNLESSTANNSSSTSSRSIPCNAVGAFSAMELLSSGMTAREIRTFVPVPLPEYPTGFGLQELRAPALNFPMEGIGGGGGGGEAERGGSSGGYGALLGMQESAHGRLVFPFEDVKPVVADTSTTPELENSRGEGMAPPGFWNGMIGGGGSW</sequence>
<evidence type="ECO:0000256" key="4">
    <source>
        <dbReference type="ARBA" id="ARBA00023015"/>
    </source>
</evidence>
<evidence type="ECO:0000256" key="1">
    <source>
        <dbReference type="ARBA" id="ARBA00022723"/>
    </source>
</evidence>
<organism evidence="12 13">
    <name type="scientific">Ensete ventricosum</name>
    <name type="common">Abyssinian banana</name>
    <name type="synonym">Musa ensete</name>
    <dbReference type="NCBI Taxonomy" id="4639"/>
    <lineage>
        <taxon>Eukaryota</taxon>
        <taxon>Viridiplantae</taxon>
        <taxon>Streptophyta</taxon>
        <taxon>Embryophyta</taxon>
        <taxon>Tracheophyta</taxon>
        <taxon>Spermatophyta</taxon>
        <taxon>Magnoliopsida</taxon>
        <taxon>Liliopsida</taxon>
        <taxon>Zingiberales</taxon>
        <taxon>Musaceae</taxon>
        <taxon>Ensete</taxon>
    </lineage>
</organism>